<organism evidence="11 12">
    <name type="scientific">Eubacterium maltosivorans</name>
    <dbReference type="NCBI Taxonomy" id="2041044"/>
    <lineage>
        <taxon>Bacteria</taxon>
        <taxon>Bacillati</taxon>
        <taxon>Bacillota</taxon>
        <taxon>Clostridia</taxon>
        <taxon>Eubacteriales</taxon>
        <taxon>Eubacteriaceae</taxon>
        <taxon>Eubacterium</taxon>
    </lineage>
</organism>
<keyword evidence="8" id="KW-0067">ATP-binding</keyword>
<protein>
    <recommendedName>
        <fullName evidence="3">tRNA threonylcarbamoyladenosine biosynthesis protein TsaE</fullName>
    </recommendedName>
    <alternativeName>
        <fullName evidence="10">t(6)A37 threonylcarbamoyladenosine biosynthesis protein TsaE</fullName>
    </alternativeName>
</protein>
<keyword evidence="4" id="KW-0963">Cytoplasm</keyword>
<evidence type="ECO:0000256" key="10">
    <source>
        <dbReference type="ARBA" id="ARBA00032441"/>
    </source>
</evidence>
<sequence length="156" mass="17201">MFMKITIKTESPEATRQLGADFGSLLGGPRTILLTGGMGAGKTAVTKGIVEGMGIFDDVSSPTYTLVNAYEDGDKKVYHFDLYRLGDPEELYEMGFEDYLDEGCSLIIEWPQVAGDYPFASKITFALDQTEKPDERLITIETEEAAIINGLKELGW</sequence>
<dbReference type="KEGG" id="emt:CPZ25_008640"/>
<dbReference type="Pfam" id="PF02367">
    <property type="entry name" value="TsaE"/>
    <property type="match status" value="1"/>
</dbReference>
<keyword evidence="6" id="KW-0479">Metal-binding</keyword>
<reference evidence="11 12" key="1">
    <citation type="submission" date="2018-05" db="EMBL/GenBank/DDBJ databases">
        <title>Genome comparison of Eubacterium sp.</title>
        <authorList>
            <person name="Feng Y."/>
            <person name="Sanchez-Andrea I."/>
            <person name="Stams A.J.M."/>
            <person name="De Vos W.M."/>
        </authorList>
    </citation>
    <scope>NUCLEOTIDE SEQUENCE [LARGE SCALE GENOMIC DNA]</scope>
    <source>
        <strain evidence="11 12">YI</strain>
    </source>
</reference>
<evidence type="ECO:0000256" key="5">
    <source>
        <dbReference type="ARBA" id="ARBA00022694"/>
    </source>
</evidence>
<dbReference type="InterPro" id="IPR003442">
    <property type="entry name" value="T6A_TsaE"/>
</dbReference>
<dbReference type="PANTHER" id="PTHR33540">
    <property type="entry name" value="TRNA THREONYLCARBAMOYLADENOSINE BIOSYNTHESIS PROTEIN TSAE"/>
    <property type="match status" value="1"/>
</dbReference>
<dbReference type="AlphaFoldDB" id="A0A4P9C7N4"/>
<evidence type="ECO:0000256" key="1">
    <source>
        <dbReference type="ARBA" id="ARBA00004496"/>
    </source>
</evidence>
<evidence type="ECO:0000256" key="4">
    <source>
        <dbReference type="ARBA" id="ARBA00022490"/>
    </source>
</evidence>
<evidence type="ECO:0000313" key="11">
    <source>
        <dbReference type="EMBL" id="QCT71394.1"/>
    </source>
</evidence>
<dbReference type="Gene3D" id="3.40.50.300">
    <property type="entry name" value="P-loop containing nucleotide triphosphate hydrolases"/>
    <property type="match status" value="1"/>
</dbReference>
<evidence type="ECO:0000256" key="9">
    <source>
        <dbReference type="ARBA" id="ARBA00022842"/>
    </source>
</evidence>
<evidence type="ECO:0000256" key="3">
    <source>
        <dbReference type="ARBA" id="ARBA00019010"/>
    </source>
</evidence>
<comment type="similarity">
    <text evidence="2">Belongs to the TsaE family.</text>
</comment>
<evidence type="ECO:0000256" key="6">
    <source>
        <dbReference type="ARBA" id="ARBA00022723"/>
    </source>
</evidence>
<evidence type="ECO:0000256" key="8">
    <source>
        <dbReference type="ARBA" id="ARBA00022840"/>
    </source>
</evidence>
<dbReference type="Proteomes" id="UP000218387">
    <property type="component" value="Chromosome"/>
</dbReference>
<evidence type="ECO:0000256" key="7">
    <source>
        <dbReference type="ARBA" id="ARBA00022741"/>
    </source>
</evidence>
<comment type="subcellular location">
    <subcellularLocation>
        <location evidence="1">Cytoplasm</location>
    </subcellularLocation>
</comment>
<dbReference type="EMBL" id="CP029487">
    <property type="protein sequence ID" value="QCT71394.1"/>
    <property type="molecule type" value="Genomic_DNA"/>
</dbReference>
<gene>
    <name evidence="11" type="ORF">CPZ25_008640</name>
</gene>
<keyword evidence="11" id="KW-0808">Transferase</keyword>
<dbReference type="InterPro" id="IPR027417">
    <property type="entry name" value="P-loop_NTPase"/>
</dbReference>
<keyword evidence="12" id="KW-1185">Reference proteome</keyword>
<evidence type="ECO:0000256" key="2">
    <source>
        <dbReference type="ARBA" id="ARBA00007599"/>
    </source>
</evidence>
<dbReference type="SUPFAM" id="SSF52540">
    <property type="entry name" value="P-loop containing nucleoside triphosphate hydrolases"/>
    <property type="match status" value="1"/>
</dbReference>
<dbReference type="GO" id="GO:0046872">
    <property type="term" value="F:metal ion binding"/>
    <property type="evidence" value="ECO:0007669"/>
    <property type="project" value="UniProtKB-KW"/>
</dbReference>
<name>A0A4P9C7N4_EUBML</name>
<dbReference type="GO" id="GO:0016740">
    <property type="term" value="F:transferase activity"/>
    <property type="evidence" value="ECO:0007669"/>
    <property type="project" value="UniProtKB-KW"/>
</dbReference>
<keyword evidence="7" id="KW-0547">Nucleotide-binding</keyword>
<dbReference type="GO" id="GO:0005737">
    <property type="term" value="C:cytoplasm"/>
    <property type="evidence" value="ECO:0007669"/>
    <property type="project" value="UniProtKB-SubCell"/>
</dbReference>
<proteinExistence type="inferred from homology"/>
<dbReference type="GO" id="GO:0005524">
    <property type="term" value="F:ATP binding"/>
    <property type="evidence" value="ECO:0007669"/>
    <property type="project" value="UniProtKB-KW"/>
</dbReference>
<dbReference type="NCBIfam" id="TIGR00150">
    <property type="entry name" value="T6A_YjeE"/>
    <property type="match status" value="1"/>
</dbReference>
<accession>A0A4P9C7N4</accession>
<keyword evidence="9" id="KW-0460">Magnesium</keyword>
<dbReference type="PANTHER" id="PTHR33540:SF2">
    <property type="entry name" value="TRNA THREONYLCARBAMOYLADENOSINE BIOSYNTHESIS PROTEIN TSAE"/>
    <property type="match status" value="1"/>
</dbReference>
<dbReference type="GO" id="GO:0002949">
    <property type="term" value="P:tRNA threonylcarbamoyladenosine modification"/>
    <property type="evidence" value="ECO:0007669"/>
    <property type="project" value="InterPro"/>
</dbReference>
<evidence type="ECO:0000313" key="12">
    <source>
        <dbReference type="Proteomes" id="UP000218387"/>
    </source>
</evidence>
<keyword evidence="5" id="KW-0819">tRNA processing</keyword>